<feature type="region of interest" description="Disordered" evidence="1">
    <location>
        <begin position="286"/>
        <end position="320"/>
    </location>
</feature>
<evidence type="ECO:0000313" key="3">
    <source>
        <dbReference type="Proteomes" id="UP000829196"/>
    </source>
</evidence>
<dbReference type="Proteomes" id="UP000829196">
    <property type="component" value="Unassembled WGS sequence"/>
</dbReference>
<proteinExistence type="predicted"/>
<gene>
    <name evidence="2" type="ORF">KFK09_014062</name>
</gene>
<dbReference type="EMBL" id="JAGYWB010000010">
    <property type="protein sequence ID" value="KAI0507934.1"/>
    <property type="molecule type" value="Genomic_DNA"/>
</dbReference>
<protein>
    <submittedName>
        <fullName evidence="2">Uncharacterized protein</fullName>
    </submittedName>
</protein>
<organism evidence="2 3">
    <name type="scientific">Dendrobium nobile</name>
    <name type="common">Orchid</name>
    <dbReference type="NCBI Taxonomy" id="94219"/>
    <lineage>
        <taxon>Eukaryota</taxon>
        <taxon>Viridiplantae</taxon>
        <taxon>Streptophyta</taxon>
        <taxon>Embryophyta</taxon>
        <taxon>Tracheophyta</taxon>
        <taxon>Spermatophyta</taxon>
        <taxon>Magnoliopsida</taxon>
        <taxon>Liliopsida</taxon>
        <taxon>Asparagales</taxon>
        <taxon>Orchidaceae</taxon>
        <taxon>Epidendroideae</taxon>
        <taxon>Malaxideae</taxon>
        <taxon>Dendrobiinae</taxon>
        <taxon>Dendrobium</taxon>
    </lineage>
</organism>
<keyword evidence="3" id="KW-1185">Reference proteome</keyword>
<sequence length="320" mass="35438">MKFAQLVENQKNLKKGARSSKSGGSYRTTNTLLAPKEPTSGNINETTMEKLVGGSGKNFKRLIEKEMQEKRVKGLCFLCDEKYTPGHRCRDQTLQVLTVCDDERIEEGGEREMDDKLHLDVVEEFDGLRDFSEEARERKKDGYLRNEQAPVFVVVTSDPTEERLVAGRATVARSDNPLPKHAEKPATAILRSTSSLSRGKVANFPGDAITRISSFGERRSFSGFRTFDTKLAAKAQLGKNPGVKSEKYVNLKRGVTYGCKSKRCLGEKPQRSSYEALKKVGRKAEEAYIGPSDSQNSVGKDFSGPNMEPVDTIGSNEVGV</sequence>
<dbReference type="AlphaFoldDB" id="A0A8T3BAN3"/>
<name>A0A8T3BAN3_DENNO</name>
<comment type="caution">
    <text evidence="2">The sequence shown here is derived from an EMBL/GenBank/DDBJ whole genome shotgun (WGS) entry which is preliminary data.</text>
</comment>
<evidence type="ECO:0000313" key="2">
    <source>
        <dbReference type="EMBL" id="KAI0507934.1"/>
    </source>
</evidence>
<feature type="region of interest" description="Disordered" evidence="1">
    <location>
        <begin position="11"/>
        <end position="44"/>
    </location>
</feature>
<evidence type="ECO:0000256" key="1">
    <source>
        <dbReference type="SAM" id="MobiDB-lite"/>
    </source>
</evidence>
<reference evidence="2" key="1">
    <citation type="journal article" date="2022" name="Front. Genet.">
        <title>Chromosome-Scale Assembly of the Dendrobium nobile Genome Provides Insights Into the Molecular Mechanism of the Biosynthesis of the Medicinal Active Ingredient of Dendrobium.</title>
        <authorList>
            <person name="Xu Q."/>
            <person name="Niu S.-C."/>
            <person name="Li K.-L."/>
            <person name="Zheng P.-J."/>
            <person name="Zhang X.-J."/>
            <person name="Jia Y."/>
            <person name="Liu Y."/>
            <person name="Niu Y.-X."/>
            <person name="Yu L.-H."/>
            <person name="Chen D.-F."/>
            <person name="Zhang G.-Q."/>
        </authorList>
    </citation>
    <scope>NUCLEOTIDE SEQUENCE</scope>
    <source>
        <tissue evidence="2">Leaf</tissue>
    </source>
</reference>
<accession>A0A8T3BAN3</accession>